<comment type="caution">
    <text evidence="1">The sequence shown here is derived from an EMBL/GenBank/DDBJ whole genome shotgun (WGS) entry which is preliminary data.</text>
</comment>
<dbReference type="RefSeq" id="WP_204635302.1">
    <property type="nucleotide sequence ID" value="NZ_JADIKC010000003.1"/>
</dbReference>
<reference evidence="1 2" key="1">
    <citation type="submission" date="2020-10" db="EMBL/GenBank/DDBJ databases">
        <title>Phylogeny of dyella-like bacteria.</title>
        <authorList>
            <person name="Fu J."/>
        </authorList>
    </citation>
    <scope>NUCLEOTIDE SEQUENCE [LARGE SCALE GENOMIC DNA]</scope>
    <source>
        <strain evidence="1 2">THG-B117</strain>
    </source>
</reference>
<evidence type="ECO:0000313" key="1">
    <source>
        <dbReference type="EMBL" id="MBM7120866.1"/>
    </source>
</evidence>
<dbReference type="Proteomes" id="UP001430065">
    <property type="component" value="Unassembled WGS sequence"/>
</dbReference>
<gene>
    <name evidence="1" type="ORF">ISP20_06790</name>
</gene>
<sequence>MRDCSFPFVLLCLPVAHKCAPTGFVARPSPGNQEGLQPVPQVQGRCPLTRPAATRLQAFLISFMRTGAIDVSRKENVELADSLTT</sequence>
<name>A0ABS2JPC5_9GAMM</name>
<accession>A0ABS2JPC5</accession>
<evidence type="ECO:0008006" key="3">
    <source>
        <dbReference type="Google" id="ProtNLM"/>
    </source>
</evidence>
<proteinExistence type="predicted"/>
<keyword evidence="2" id="KW-1185">Reference proteome</keyword>
<protein>
    <recommendedName>
        <fullName evidence="3">Secreted protein</fullName>
    </recommendedName>
</protein>
<evidence type="ECO:0000313" key="2">
    <source>
        <dbReference type="Proteomes" id="UP001430065"/>
    </source>
</evidence>
<organism evidence="1 2">
    <name type="scientific">Dyella kyungheensis</name>
    <dbReference type="NCBI Taxonomy" id="1242174"/>
    <lineage>
        <taxon>Bacteria</taxon>
        <taxon>Pseudomonadati</taxon>
        <taxon>Pseudomonadota</taxon>
        <taxon>Gammaproteobacteria</taxon>
        <taxon>Lysobacterales</taxon>
        <taxon>Rhodanobacteraceae</taxon>
        <taxon>Dyella</taxon>
    </lineage>
</organism>
<dbReference type="EMBL" id="JADIKC010000003">
    <property type="protein sequence ID" value="MBM7120866.1"/>
    <property type="molecule type" value="Genomic_DNA"/>
</dbReference>